<dbReference type="InterPro" id="IPR001173">
    <property type="entry name" value="Glyco_trans_2-like"/>
</dbReference>
<reference evidence="2" key="1">
    <citation type="submission" date="2021-02" db="EMBL/GenBank/DDBJ databases">
        <title>Thiocyanate and organic carbon inputs drive convergent selection for specific autotrophic Afipia and Thiobacillus strains within complex microbiomes.</title>
        <authorList>
            <person name="Huddy R.J."/>
            <person name="Sachdeva R."/>
            <person name="Kadzinga F."/>
            <person name="Kantor R.S."/>
            <person name="Harrison S.T.L."/>
            <person name="Banfield J.F."/>
        </authorList>
    </citation>
    <scope>NUCLEOTIDE SEQUENCE</scope>
    <source>
        <strain evidence="2">SCN18_10_11_15_R1_P_69_7</strain>
    </source>
</reference>
<dbReference type="AlphaFoldDB" id="A0A9D8PTV6"/>
<organism evidence="2 3">
    <name type="scientific">Stenotrophomonas nitritireducens</name>
    <dbReference type="NCBI Taxonomy" id="83617"/>
    <lineage>
        <taxon>Bacteria</taxon>
        <taxon>Pseudomonadati</taxon>
        <taxon>Pseudomonadota</taxon>
        <taxon>Gammaproteobacteria</taxon>
        <taxon>Lysobacterales</taxon>
        <taxon>Lysobacteraceae</taxon>
        <taxon>Stenotrophomonas</taxon>
    </lineage>
</organism>
<dbReference type="PANTHER" id="PTHR43646">
    <property type="entry name" value="GLYCOSYLTRANSFERASE"/>
    <property type="match status" value="1"/>
</dbReference>
<evidence type="ECO:0000313" key="3">
    <source>
        <dbReference type="Proteomes" id="UP000664815"/>
    </source>
</evidence>
<feature type="non-terminal residue" evidence="2">
    <location>
        <position position="54"/>
    </location>
</feature>
<comment type="caution">
    <text evidence="2">The sequence shown here is derived from an EMBL/GenBank/DDBJ whole genome shotgun (WGS) entry which is preliminary data.</text>
</comment>
<dbReference type="InterPro" id="IPR029044">
    <property type="entry name" value="Nucleotide-diphossugar_trans"/>
</dbReference>
<dbReference type="PANTHER" id="PTHR43646:SF6">
    <property type="entry name" value="PRE-MYCOFACTOCIN GLYCOSYLTRANSFERASE"/>
    <property type="match status" value="1"/>
</dbReference>
<dbReference type="Proteomes" id="UP000664815">
    <property type="component" value="Unassembled WGS sequence"/>
</dbReference>
<proteinExistence type="predicted"/>
<sequence>MQRLSIILPAKNEAEGLQRTLPALRQAWPRAEIIVVDDGSSDATAALCAGHGVV</sequence>
<accession>A0A9D8PTV6</accession>
<protein>
    <submittedName>
        <fullName evidence="2">Glycosyltransferase</fullName>
    </submittedName>
</protein>
<name>A0A9D8PTV6_9GAMM</name>
<feature type="domain" description="Glycosyltransferase 2-like" evidence="1">
    <location>
        <begin position="5"/>
        <end position="50"/>
    </location>
</feature>
<dbReference type="EMBL" id="JAFKMG010000292">
    <property type="protein sequence ID" value="MBN8798280.1"/>
    <property type="molecule type" value="Genomic_DNA"/>
</dbReference>
<dbReference type="Pfam" id="PF00535">
    <property type="entry name" value="Glycos_transf_2"/>
    <property type="match status" value="1"/>
</dbReference>
<gene>
    <name evidence="2" type="ORF">J0H45_02825</name>
</gene>
<evidence type="ECO:0000259" key="1">
    <source>
        <dbReference type="Pfam" id="PF00535"/>
    </source>
</evidence>
<dbReference type="Gene3D" id="3.90.550.10">
    <property type="entry name" value="Spore Coat Polysaccharide Biosynthesis Protein SpsA, Chain A"/>
    <property type="match status" value="1"/>
</dbReference>
<evidence type="ECO:0000313" key="2">
    <source>
        <dbReference type="EMBL" id="MBN8798280.1"/>
    </source>
</evidence>
<dbReference type="SUPFAM" id="SSF53448">
    <property type="entry name" value="Nucleotide-diphospho-sugar transferases"/>
    <property type="match status" value="1"/>
</dbReference>